<evidence type="ECO:0000256" key="6">
    <source>
        <dbReference type="ARBA" id="ARBA00022679"/>
    </source>
</evidence>
<evidence type="ECO:0000313" key="14">
    <source>
        <dbReference type="EMBL" id="KGM34632.1"/>
    </source>
</evidence>
<dbReference type="Gene3D" id="3.20.20.140">
    <property type="entry name" value="Metal-dependent hydrolases"/>
    <property type="match status" value="1"/>
</dbReference>
<dbReference type="SUPFAM" id="SSF89550">
    <property type="entry name" value="PHP domain-like"/>
    <property type="match status" value="1"/>
</dbReference>
<accession>A0A0A0DCA6</accession>
<dbReference type="Pfam" id="PF01336">
    <property type="entry name" value="tRNA_anti-codon"/>
    <property type="match status" value="1"/>
</dbReference>
<gene>
    <name evidence="14" type="ORF">P409_09160</name>
</gene>
<dbReference type="InterPro" id="IPR040982">
    <property type="entry name" value="DNA_pol3_finger"/>
</dbReference>
<dbReference type="InterPro" id="IPR016195">
    <property type="entry name" value="Pol/histidinol_Pase-like"/>
</dbReference>
<dbReference type="GO" id="GO:0003887">
    <property type="term" value="F:DNA-directed DNA polymerase activity"/>
    <property type="evidence" value="ECO:0007669"/>
    <property type="project" value="UniProtKB-KW"/>
</dbReference>
<dbReference type="EC" id="2.7.7.7" evidence="3"/>
<dbReference type="InterPro" id="IPR049821">
    <property type="entry name" value="PolIIIA_DnaE1_PHP"/>
</dbReference>
<proteinExistence type="inferred from homology"/>
<dbReference type="InterPro" id="IPR003141">
    <property type="entry name" value="Pol/His_phosphatase_N"/>
</dbReference>
<dbReference type="InterPro" id="IPR011708">
    <property type="entry name" value="DNA_pol3_alpha_NTPase_dom"/>
</dbReference>
<comment type="caution">
    <text evidence="14">The sequence shown here is derived from an EMBL/GenBank/DDBJ whole genome shotgun (WGS) entry which is preliminary data.</text>
</comment>
<dbReference type="Proteomes" id="UP000029995">
    <property type="component" value="Unassembled WGS sequence"/>
</dbReference>
<comment type="catalytic activity">
    <reaction evidence="12">
        <text>DNA(n) + a 2'-deoxyribonucleoside 5'-triphosphate = DNA(n+1) + diphosphate</text>
        <dbReference type="Rhea" id="RHEA:22508"/>
        <dbReference type="Rhea" id="RHEA-COMP:17339"/>
        <dbReference type="Rhea" id="RHEA-COMP:17340"/>
        <dbReference type="ChEBI" id="CHEBI:33019"/>
        <dbReference type="ChEBI" id="CHEBI:61560"/>
        <dbReference type="ChEBI" id="CHEBI:173112"/>
        <dbReference type="EC" id="2.7.7.7"/>
    </reaction>
</comment>
<evidence type="ECO:0000256" key="7">
    <source>
        <dbReference type="ARBA" id="ARBA00022695"/>
    </source>
</evidence>
<dbReference type="Gene3D" id="1.10.10.1600">
    <property type="entry name" value="Bacterial DNA polymerase III alpha subunit, thumb domain"/>
    <property type="match status" value="1"/>
</dbReference>
<dbReference type="GO" id="GO:0006260">
    <property type="term" value="P:DNA replication"/>
    <property type="evidence" value="ECO:0007669"/>
    <property type="project" value="UniProtKB-KW"/>
</dbReference>
<dbReference type="InterPro" id="IPR029460">
    <property type="entry name" value="DNAPol_HHH"/>
</dbReference>
<dbReference type="NCBIfam" id="TIGR00594">
    <property type="entry name" value="polc"/>
    <property type="match status" value="1"/>
</dbReference>
<keyword evidence="9" id="KW-0239">DNA-directed DNA polymerase</keyword>
<reference evidence="14 15" key="1">
    <citation type="submission" date="2014-01" db="EMBL/GenBank/DDBJ databases">
        <title>Genome sequence determination for a cystic fibrosis isolate, Inquilinus limosus.</title>
        <authorList>
            <person name="Pino M."/>
            <person name="Di Conza J."/>
            <person name="Gutkind G."/>
        </authorList>
    </citation>
    <scope>NUCLEOTIDE SEQUENCE [LARGE SCALE GENOMIC DNA]</scope>
    <source>
        <strain evidence="14 15">MP06</strain>
    </source>
</reference>
<evidence type="ECO:0000256" key="11">
    <source>
        <dbReference type="ARBA" id="ARBA00026073"/>
    </source>
</evidence>
<dbReference type="AlphaFoldDB" id="A0A0A0DCA6"/>
<dbReference type="PANTHER" id="PTHR32294">
    <property type="entry name" value="DNA POLYMERASE III SUBUNIT ALPHA"/>
    <property type="match status" value="1"/>
</dbReference>
<dbReference type="GO" id="GO:0003676">
    <property type="term" value="F:nucleic acid binding"/>
    <property type="evidence" value="ECO:0007669"/>
    <property type="project" value="InterPro"/>
</dbReference>
<dbReference type="RefSeq" id="WP_034834558.1">
    <property type="nucleotide sequence ID" value="NZ_JANX01000079.1"/>
</dbReference>
<dbReference type="OrthoDB" id="9803237at2"/>
<organism evidence="14 15">
    <name type="scientific">Inquilinus limosus MP06</name>
    <dbReference type="NCBI Taxonomy" id="1398085"/>
    <lineage>
        <taxon>Bacteria</taxon>
        <taxon>Pseudomonadati</taxon>
        <taxon>Pseudomonadota</taxon>
        <taxon>Alphaproteobacteria</taxon>
        <taxon>Rhodospirillales</taxon>
        <taxon>Rhodospirillaceae</taxon>
        <taxon>Inquilinus</taxon>
    </lineage>
</organism>
<dbReference type="InterPro" id="IPR004013">
    <property type="entry name" value="PHP_dom"/>
</dbReference>
<dbReference type="Pfam" id="PF17657">
    <property type="entry name" value="DNA_pol3_finger"/>
    <property type="match status" value="1"/>
</dbReference>
<dbReference type="NCBIfam" id="NF004226">
    <property type="entry name" value="PRK05673.1"/>
    <property type="match status" value="1"/>
</dbReference>
<dbReference type="CDD" id="cd04485">
    <property type="entry name" value="DnaE_OBF"/>
    <property type="match status" value="1"/>
</dbReference>
<keyword evidence="7" id="KW-0548">Nucleotidyltransferase</keyword>
<dbReference type="EMBL" id="JANX01000079">
    <property type="protein sequence ID" value="KGM34632.1"/>
    <property type="molecule type" value="Genomic_DNA"/>
</dbReference>
<dbReference type="Gene3D" id="1.10.150.870">
    <property type="match status" value="1"/>
</dbReference>
<comment type="subcellular location">
    <subcellularLocation>
        <location evidence="1">Cytoplasm</location>
    </subcellularLocation>
</comment>
<dbReference type="CDD" id="cd07433">
    <property type="entry name" value="PHP_PolIIIA_DnaE1"/>
    <property type="match status" value="1"/>
</dbReference>
<dbReference type="GO" id="GO:0005737">
    <property type="term" value="C:cytoplasm"/>
    <property type="evidence" value="ECO:0007669"/>
    <property type="project" value="UniProtKB-SubCell"/>
</dbReference>
<dbReference type="Pfam" id="PF07733">
    <property type="entry name" value="DNA_pol3_alpha"/>
    <property type="match status" value="1"/>
</dbReference>
<evidence type="ECO:0000256" key="4">
    <source>
        <dbReference type="ARBA" id="ARBA00019114"/>
    </source>
</evidence>
<keyword evidence="5" id="KW-0963">Cytoplasm</keyword>
<dbReference type="SMART" id="SM00481">
    <property type="entry name" value="POLIIIAc"/>
    <property type="match status" value="1"/>
</dbReference>
<evidence type="ECO:0000256" key="2">
    <source>
        <dbReference type="ARBA" id="ARBA00009496"/>
    </source>
</evidence>
<dbReference type="SUPFAM" id="SSF160975">
    <property type="entry name" value="AF1531-like"/>
    <property type="match status" value="1"/>
</dbReference>
<comment type="similarity">
    <text evidence="2">Belongs to the DNA polymerase type-C family. DnaE subfamily.</text>
</comment>
<evidence type="ECO:0000256" key="9">
    <source>
        <dbReference type="ARBA" id="ARBA00022932"/>
    </source>
</evidence>
<evidence type="ECO:0000256" key="12">
    <source>
        <dbReference type="ARBA" id="ARBA00049244"/>
    </source>
</evidence>
<dbReference type="InterPro" id="IPR041931">
    <property type="entry name" value="DNA_pol3_alpha_thumb_dom"/>
</dbReference>
<evidence type="ECO:0000256" key="8">
    <source>
        <dbReference type="ARBA" id="ARBA00022705"/>
    </source>
</evidence>
<evidence type="ECO:0000313" key="15">
    <source>
        <dbReference type="Proteomes" id="UP000029995"/>
    </source>
</evidence>
<feature type="domain" description="Polymerase/histidinol phosphatase N-terminal" evidence="13">
    <location>
        <begin position="7"/>
        <end position="74"/>
    </location>
</feature>
<keyword evidence="6" id="KW-0808">Transferase</keyword>
<dbReference type="Pfam" id="PF02811">
    <property type="entry name" value="PHP"/>
    <property type="match status" value="1"/>
</dbReference>
<keyword evidence="8" id="KW-0235">DNA replication</keyword>
<evidence type="ECO:0000259" key="13">
    <source>
        <dbReference type="SMART" id="SM00481"/>
    </source>
</evidence>
<comment type="function">
    <text evidence="10">DNA polymerase III is a complex, multichain enzyme responsible for most of the replicative synthesis in bacteria. This DNA polymerase also exhibits 3' to 5' exonuclease activity. The alpha chain is the DNA polymerase.</text>
</comment>
<dbReference type="InterPro" id="IPR004365">
    <property type="entry name" value="NA-bd_OB_tRNA"/>
</dbReference>
<dbReference type="GO" id="GO:0008408">
    <property type="term" value="F:3'-5' exonuclease activity"/>
    <property type="evidence" value="ECO:0007669"/>
    <property type="project" value="InterPro"/>
</dbReference>
<evidence type="ECO:0000256" key="10">
    <source>
        <dbReference type="ARBA" id="ARBA00025611"/>
    </source>
</evidence>
<dbReference type="Pfam" id="PF14579">
    <property type="entry name" value="HHH_6"/>
    <property type="match status" value="1"/>
</dbReference>
<evidence type="ECO:0000256" key="3">
    <source>
        <dbReference type="ARBA" id="ARBA00012417"/>
    </source>
</evidence>
<dbReference type="InterPro" id="IPR004805">
    <property type="entry name" value="DnaE2/DnaE/PolC"/>
</dbReference>
<evidence type="ECO:0000256" key="1">
    <source>
        <dbReference type="ARBA" id="ARBA00004496"/>
    </source>
</evidence>
<dbReference type="PANTHER" id="PTHR32294:SF0">
    <property type="entry name" value="DNA POLYMERASE III SUBUNIT ALPHA"/>
    <property type="match status" value="1"/>
</dbReference>
<evidence type="ECO:0000256" key="5">
    <source>
        <dbReference type="ARBA" id="ARBA00022490"/>
    </source>
</evidence>
<comment type="subunit">
    <text evidence="11">DNA polymerase III contains a core (composed of alpha, epsilon and theta chains) that associates with a tau subunit. This core dimerizes to form the POLIII' complex. PolIII' associates with the gamma complex (composed of gamma, delta, delta', psi and chi chains) and with the beta chain to form the complete DNA polymerase III complex.</text>
</comment>
<name>A0A0A0DCA6_9PROT</name>
<protein>
    <recommendedName>
        <fullName evidence="4">DNA polymerase III subunit alpha</fullName>
        <ecNumber evidence="3">2.7.7.7</ecNumber>
    </recommendedName>
</protein>
<sequence length="1157" mass="127300">MTHADFVHLRVHSAYSLSEGAIKIKELVGICKKLQMPAVAVTDNGNLFGALEFSFAAKDYGIQPIIGTILAITRAETESGARVGGPAIAEPDCLVLLAQNEAGYENLMALTSRAYLETEQGLAPQLALEALEGHTEGVIALTGGPRGPVGRLLLAEHPERAAGTLRYLKTLFPGRLYVELMRHGMEEEDRIEAGLIDLAYQEDVPLVATNDCFFAGEDMYEAHDALLCIADGTYVVEANRRRVTRDHRFRTAEEMRQLFADLPEAVDNTLVIARRCAFMPKKRNPILPAFTGDAGRSEAEELRAQAHEGLKARLEAHVYTPEMAAEEREAVREKYTARLDYELDVIEKMGFPGYFLIVSDFIKWSKAHDIPVGPGRGSGAGSAVAWALTITDLDPLRFGLLFERFLNPERVSMPDFDIDFCQDRRDEVITYVRDRYGHDRVAQIITFGKLQARAVLRDVGRVLQMPYGQVDRICKLVPNNPANPVTLAQAIEGEPALQQERDNDPQVRHLIDLAMKLEGLYRHASTHAAGVVIGDRPLHELVALYRDPRSPIPATQFNMKYVEQAGLVKFDFLGLKTLTVLRTAENLLKASGLDIDLAKIPLDDPVTYTMLGRAESTGVFQLESSGMRDVLRRMKPNRVEDIIALVALYRPGPMDNIPTYIEVKNGTKAPDYLHPSLQPILEETYGIMVYQEQVMQVAQTLAGYSLGGADLLRRAMGKKIKAEMDAQKRTFVEGASARGVPEGQAANIFDQVEKFAGYGFNKSHAAAYAIVAYQTAYLKANHPVEFLAASMTLDLGNTDKLNVFRQELSRLGIKLLIPDINKSDAVFAVEVLPDGKKAIRYALGAIKGVGPEAMRSLVQERERGGPFKDLFDLARRLDLKLLNKRQLENLARAGAFDSIDNNRARVVASFETLLRYAHTVAAERDSGQIGLFGGPAGGGLSAPPLPTIPDWDSMERLKQEFDAVGFYLSAHPLDTYNTKRLGSVRSAEIGQKMRLGHTQLRLAGILMAKREMTTKTGNRMCFGTFSDASGVFEVTFFAETLATARQLLEVGAALAMAVEIQSRGEELRLTALSVEPIDQALAKSAARFVIYVDGVQAIQPLHGLLDREGQGRCKVNLQLLLSPTEEVEIELPGGYAVGGKAKAALKSVPGVLSVEEF</sequence>